<dbReference type="KEGG" id="cbut:ATN24_10400"/>
<accession>A0AAP9RF33</accession>
<dbReference type="InterPro" id="IPR007553">
    <property type="entry name" value="2-thiour_desulf"/>
</dbReference>
<protein>
    <submittedName>
        <fullName evidence="2">DUF523 and DUF1722 domain-containing protein</fullName>
    </submittedName>
</protein>
<dbReference type="EMBL" id="CP040626">
    <property type="protein sequence ID" value="QMW91102.1"/>
    <property type="molecule type" value="Genomic_DNA"/>
</dbReference>
<dbReference type="AlphaFoldDB" id="A0AAP9RF33"/>
<dbReference type="InterPro" id="IPR013560">
    <property type="entry name" value="DUF1722"/>
</dbReference>
<evidence type="ECO:0000313" key="3">
    <source>
        <dbReference type="Proteomes" id="UP000515243"/>
    </source>
</evidence>
<proteinExistence type="predicted"/>
<dbReference type="Pfam" id="PF04463">
    <property type="entry name" value="2-thiour_desulf"/>
    <property type="match status" value="1"/>
</dbReference>
<dbReference type="PANTHER" id="PTHR30087">
    <property type="entry name" value="INNER MEMBRANE PROTEIN"/>
    <property type="match status" value="1"/>
</dbReference>
<dbReference type="RefSeq" id="WP_035763414.1">
    <property type="nucleotide sequence ID" value="NZ_AP019716.1"/>
</dbReference>
<evidence type="ECO:0000259" key="1">
    <source>
        <dbReference type="Pfam" id="PF08349"/>
    </source>
</evidence>
<evidence type="ECO:0000313" key="2">
    <source>
        <dbReference type="EMBL" id="QMW91102.1"/>
    </source>
</evidence>
<reference evidence="2 3" key="1">
    <citation type="submission" date="2019-05" db="EMBL/GenBank/DDBJ databases">
        <authorList>
            <person name="Schori C."/>
            <person name="Ahrens C."/>
        </authorList>
    </citation>
    <scope>NUCLEOTIDE SEQUENCE [LARGE SCALE GENOMIC DNA]</scope>
    <source>
        <strain evidence="2 3">DSM 10702</strain>
    </source>
</reference>
<feature type="domain" description="DUF1722" evidence="1">
    <location>
        <begin position="183"/>
        <end position="296"/>
    </location>
</feature>
<sequence length="311" mass="35977">MRKPKLIISKCLNSEKCRFDGQGYDDKVISLLRDYVDIETVCPETSIGLSIPRNPLRIEKDSDINRLIEAKSNVDYTYQMCEFAEEFINGIDDIDGFILKSRSPSCGIKDVKVYPKAQKCSISKNATGIFSSKVIEGMSNIPIENEGRLKNYNIRDEFLTKIFTINDFKCTDSILDFHNKNILLLKSYSTKISKELDSIANKQNLNEKDIDLYKSKLYELLNKKRNKKSKVKICKGIFENFKDKLIKNEIDYFYNLLNLYENEKTPFSSIIVALQMYSIRFNNEEVLNQTFFNPYPKCLVNISDSGKGRNL</sequence>
<gene>
    <name evidence="2" type="ORF">FF104_09015</name>
</gene>
<name>A0AAP9RF33_CLOBU</name>
<dbReference type="GeneID" id="92944311"/>
<dbReference type="PANTHER" id="PTHR30087:SF0">
    <property type="entry name" value="INNER MEMBRANE PROTEIN"/>
    <property type="match status" value="1"/>
</dbReference>
<dbReference type="Pfam" id="PF08349">
    <property type="entry name" value="DUF1722"/>
    <property type="match status" value="1"/>
</dbReference>
<organism evidence="2 3">
    <name type="scientific">Clostridium butyricum</name>
    <dbReference type="NCBI Taxonomy" id="1492"/>
    <lineage>
        <taxon>Bacteria</taxon>
        <taxon>Bacillati</taxon>
        <taxon>Bacillota</taxon>
        <taxon>Clostridia</taxon>
        <taxon>Eubacteriales</taxon>
        <taxon>Clostridiaceae</taxon>
        <taxon>Clostridium</taxon>
    </lineage>
</organism>
<dbReference type="Proteomes" id="UP000515243">
    <property type="component" value="Chromosome 1"/>
</dbReference>